<dbReference type="Pfam" id="PF03796">
    <property type="entry name" value="DnaB_C"/>
    <property type="match status" value="1"/>
</dbReference>
<protein>
    <recommendedName>
        <fullName evidence="5">DNA helicase</fullName>
    </recommendedName>
</protein>
<dbReference type="NCBIfam" id="NF033516">
    <property type="entry name" value="transpos_IS3"/>
    <property type="match status" value="1"/>
</dbReference>
<sequence length="753" mass="89563">MLTNEQKALKQLINYIEQGQWEKLNLYCQIINPKNLLDPKNTKIFTALKYLFLEKQTSHPWDKLTTKPIIIKELLTYLQTNFPQDNFTLDYLNYLNDDFNNQNNTHFLDNLKHTYTQEKLFQQLIKIISPTYENQDPYHKNLYYQEIFDKLRNFISSIPHKNDKTHFTLNKMASLHPEFFETDNQSKQKIQEEYYRLSETFRGLNQATKGFKKGQIITIGGYTGLGKTTFVYNLLLDIAKTKHQEIHHHPHLLVFSYEMTMEENLSRLLAHQTQIPLDVILDKNLEDLNVTPFKYTERMKIAKQFFANINLSFSYDQGKKIDYVIDLVYRLHLEKQVEIIVIDHLQITKSSNHLENDRLAIDEIMTKLKQLAMELNIVIIILSQFSRDTYSHYQGKSPEITALKGSGGIETNSDIVLMMSEFQPKLSKDQDKPLNIYNQNCNQLYLESNDNENQKIIEKIKKIDKKMVFYLVSQFNQTLNLSAILTTIQIKRSTYYYWLKVKEKQKEKEEKYLLQQKRIKALCFHYQYFYGHRKITDLYQKTFNEFITKKKVYTIMKKNDINCRLRIKKNFTYRKKNNLQIIPNLINQDFMTTKPLQKLFTDITYFKTNQGFLYFSCIIDSFNNQIIASHVSNQQNKDLVLKTIKKLPSLKEPCIIHSDQGKVYQSLKIQKTLTKKGFLISMSRKATPRDNAVIENFFGQMKTILQHQNPFLFQKSPDKMKKLINHFPRFWNNKWILSKLNHSTPFQYVQNLR</sequence>
<dbReference type="InterPro" id="IPR012337">
    <property type="entry name" value="RNaseH-like_sf"/>
</dbReference>
<dbReference type="PROSITE" id="PS50994">
    <property type="entry name" value="INTEGRASE"/>
    <property type="match status" value="1"/>
</dbReference>
<feature type="domain" description="Integrase catalytic" evidence="1">
    <location>
        <begin position="591"/>
        <end position="753"/>
    </location>
</feature>
<dbReference type="InterPro" id="IPR007694">
    <property type="entry name" value="DNA_helicase_DnaB-like_C"/>
</dbReference>
<comment type="caution">
    <text evidence="3">The sequence shown here is derived from an EMBL/GenBank/DDBJ whole genome shotgun (WGS) entry which is preliminary data.</text>
</comment>
<dbReference type="Proteomes" id="UP000238672">
    <property type="component" value="Unassembled WGS sequence"/>
</dbReference>
<dbReference type="SUPFAM" id="SSF52540">
    <property type="entry name" value="P-loop containing nucleoside triphosphate hydrolases"/>
    <property type="match status" value="1"/>
</dbReference>
<evidence type="ECO:0000259" key="2">
    <source>
        <dbReference type="PROSITE" id="PS51199"/>
    </source>
</evidence>
<dbReference type="Gene3D" id="3.30.420.10">
    <property type="entry name" value="Ribonuclease H-like superfamily/Ribonuclease H"/>
    <property type="match status" value="1"/>
</dbReference>
<accession>A0A2S8NUS3</accession>
<dbReference type="GO" id="GO:0005524">
    <property type="term" value="F:ATP binding"/>
    <property type="evidence" value="ECO:0007669"/>
    <property type="project" value="InterPro"/>
</dbReference>
<dbReference type="InterPro" id="IPR036397">
    <property type="entry name" value="RNaseH_sf"/>
</dbReference>
<dbReference type="Pfam" id="PF00665">
    <property type="entry name" value="rve"/>
    <property type="match status" value="1"/>
</dbReference>
<reference evidence="3 4" key="1">
    <citation type="submission" date="2018-02" db="EMBL/GenBank/DDBJ databases">
        <title>Metagenomics reveals mixed infection of spiroplasma and phytoplasma in chicory.</title>
        <authorList>
            <person name="Polano C."/>
            <person name="Moruzzi S."/>
            <person name="Ermacora P."/>
            <person name="Ferrini F."/>
            <person name="Martini M."/>
            <person name="Firrao G."/>
        </authorList>
    </citation>
    <scope>NUCLEOTIDE SEQUENCE [LARGE SCALE GENOMIC DNA]</scope>
    <source>
        <strain evidence="3 4">ChiP</strain>
    </source>
</reference>
<dbReference type="GO" id="GO:0015074">
    <property type="term" value="P:DNA integration"/>
    <property type="evidence" value="ECO:0007669"/>
    <property type="project" value="InterPro"/>
</dbReference>
<dbReference type="Gene3D" id="3.40.50.300">
    <property type="entry name" value="P-loop containing nucleotide triphosphate hydrolases"/>
    <property type="match status" value="1"/>
</dbReference>
<dbReference type="PROSITE" id="PS51199">
    <property type="entry name" value="SF4_HELICASE"/>
    <property type="match status" value="1"/>
</dbReference>
<dbReference type="PANTHER" id="PTHR46889:SF4">
    <property type="entry name" value="TRANSPOSASE INSO FOR INSERTION SEQUENCE ELEMENT IS911B-RELATED"/>
    <property type="match status" value="1"/>
</dbReference>
<gene>
    <name evidence="3" type="ORF">C6B37_01390</name>
</gene>
<evidence type="ECO:0000259" key="1">
    <source>
        <dbReference type="PROSITE" id="PS50994"/>
    </source>
</evidence>
<dbReference type="InterPro" id="IPR050900">
    <property type="entry name" value="Transposase_IS3/IS150/IS904"/>
</dbReference>
<dbReference type="PANTHER" id="PTHR46889">
    <property type="entry name" value="TRANSPOSASE INSF FOR INSERTION SEQUENCE IS3B-RELATED"/>
    <property type="match status" value="1"/>
</dbReference>
<dbReference type="InterPro" id="IPR001584">
    <property type="entry name" value="Integrase_cat-core"/>
</dbReference>
<evidence type="ECO:0008006" key="5">
    <source>
        <dbReference type="Google" id="ProtNLM"/>
    </source>
</evidence>
<evidence type="ECO:0000313" key="3">
    <source>
        <dbReference type="EMBL" id="PQP79736.1"/>
    </source>
</evidence>
<keyword evidence="4" id="KW-1185">Reference proteome</keyword>
<dbReference type="AlphaFoldDB" id="A0A2S8NUS3"/>
<evidence type="ECO:0000313" key="4">
    <source>
        <dbReference type="Proteomes" id="UP000238672"/>
    </source>
</evidence>
<dbReference type="GO" id="GO:0003678">
    <property type="term" value="F:DNA helicase activity"/>
    <property type="evidence" value="ECO:0007669"/>
    <property type="project" value="InterPro"/>
</dbReference>
<dbReference type="InterPro" id="IPR048020">
    <property type="entry name" value="Transpos_IS3"/>
</dbReference>
<proteinExistence type="predicted"/>
<name>A0A2S8NUS3_9MOLU</name>
<dbReference type="GO" id="GO:0006260">
    <property type="term" value="P:DNA replication"/>
    <property type="evidence" value="ECO:0007669"/>
    <property type="project" value="InterPro"/>
</dbReference>
<dbReference type="GO" id="GO:0003676">
    <property type="term" value="F:nucleic acid binding"/>
    <property type="evidence" value="ECO:0007669"/>
    <property type="project" value="InterPro"/>
</dbReference>
<dbReference type="EMBL" id="PUUG01000035">
    <property type="protein sequence ID" value="PQP79736.1"/>
    <property type="molecule type" value="Genomic_DNA"/>
</dbReference>
<dbReference type="InterPro" id="IPR027417">
    <property type="entry name" value="P-loop_NTPase"/>
</dbReference>
<dbReference type="SUPFAM" id="SSF53098">
    <property type="entry name" value="Ribonuclease H-like"/>
    <property type="match status" value="1"/>
</dbReference>
<feature type="domain" description="SF4 helicase" evidence="2">
    <location>
        <begin position="190"/>
        <end position="462"/>
    </location>
</feature>
<organism evidence="3 4">
    <name type="scientific">Candidatus Phytoplasma phoenicium</name>
    <dbReference type="NCBI Taxonomy" id="198422"/>
    <lineage>
        <taxon>Bacteria</taxon>
        <taxon>Bacillati</taxon>
        <taxon>Mycoplasmatota</taxon>
        <taxon>Mollicutes</taxon>
        <taxon>Acholeplasmatales</taxon>
        <taxon>Acholeplasmataceae</taxon>
        <taxon>Candidatus Phytoplasma</taxon>
        <taxon>16SrIX (Pigeon pea witches'-broom group)</taxon>
    </lineage>
</organism>